<dbReference type="AlphaFoldDB" id="W0SBL6"/>
<dbReference type="GO" id="GO:0043107">
    <property type="term" value="P:type IV pilus-dependent motility"/>
    <property type="evidence" value="ECO:0007669"/>
    <property type="project" value="InterPro"/>
</dbReference>
<evidence type="ECO:0000313" key="2">
    <source>
        <dbReference type="Proteomes" id="UP000031637"/>
    </source>
</evidence>
<dbReference type="Pfam" id="PF04350">
    <property type="entry name" value="PilO"/>
    <property type="match status" value="1"/>
</dbReference>
<reference evidence="1 2" key="1">
    <citation type="journal article" date="2014" name="Syst. Appl. Microbiol.">
        <title>Complete genomes of freshwater sulfur oxidizers Sulfuricella denitrificans skB26 and Sulfuritalea hydrogenivorans sk43H: genetic insights into the sulfur oxidation pathway of betaproteobacteria.</title>
        <authorList>
            <person name="Watanabe T."/>
            <person name="Kojima H."/>
            <person name="Fukui M."/>
        </authorList>
    </citation>
    <scope>NUCLEOTIDE SEQUENCE [LARGE SCALE GENOMIC DNA]</scope>
    <source>
        <strain evidence="1">DSM22779</strain>
    </source>
</reference>
<dbReference type="KEGG" id="shd:SUTH_00587"/>
<dbReference type="InterPro" id="IPR007445">
    <property type="entry name" value="PilO"/>
</dbReference>
<dbReference type="PANTHER" id="PTHR39555">
    <property type="entry name" value="FIMBRIAL ASSEMBLY PROTEIN PILO-LIKE PROTEIN-RELATED"/>
    <property type="match status" value="1"/>
</dbReference>
<dbReference type="PANTHER" id="PTHR39555:SF1">
    <property type="entry name" value="TYPE IV PILUS INNER MEMBRANE COMPONENT PILO"/>
    <property type="match status" value="1"/>
</dbReference>
<dbReference type="Gene3D" id="1.10.287.540">
    <property type="entry name" value="Helix hairpin bin"/>
    <property type="match status" value="1"/>
</dbReference>
<dbReference type="RefSeq" id="WP_084207233.1">
    <property type="nucleotide sequence ID" value="NZ_AP012547.1"/>
</dbReference>
<sequence>MKLPDLSSLFKRKSAAERLAEAQAVKAEPAPPKPPLIDFQQLATDFKTLDPKDPGLWPLAPRVVSLLGLFALLLAAAWGFGQTGWSVQLEELEAAKSQEAKHKEEWLGKKRQAVNLDEYRRQLAEIDRSFGALLKQLPNKAEMGDMLVDINKAAQARGLSVELFKPGGEARREFYAEVPITLNLIGSYHDIGSFTGDLAKLPRIVTLNDINLSANPNGTLVLRTTAKTFRYLDEGEMAVQKKAASKGAKK</sequence>
<dbReference type="GO" id="GO:0043683">
    <property type="term" value="P:type IV pilus assembly"/>
    <property type="evidence" value="ECO:0007669"/>
    <property type="project" value="InterPro"/>
</dbReference>
<dbReference type="EMBL" id="AP012547">
    <property type="protein sequence ID" value="BAO28401.1"/>
    <property type="molecule type" value="Genomic_DNA"/>
</dbReference>
<dbReference type="Gene3D" id="3.30.70.60">
    <property type="match status" value="1"/>
</dbReference>
<dbReference type="HOGENOM" id="CLU_102444_1_0_4"/>
<organism evidence="1 2">
    <name type="scientific">Sulfuritalea hydrogenivorans sk43H</name>
    <dbReference type="NCBI Taxonomy" id="1223802"/>
    <lineage>
        <taxon>Bacteria</taxon>
        <taxon>Pseudomonadati</taxon>
        <taxon>Pseudomonadota</taxon>
        <taxon>Betaproteobacteria</taxon>
        <taxon>Nitrosomonadales</taxon>
        <taxon>Sterolibacteriaceae</taxon>
        <taxon>Sulfuritalea</taxon>
    </lineage>
</organism>
<evidence type="ECO:0000313" key="1">
    <source>
        <dbReference type="EMBL" id="BAO28401.1"/>
    </source>
</evidence>
<dbReference type="PIRSF" id="PIRSF016482">
    <property type="entry name" value="PilO"/>
    <property type="match status" value="1"/>
</dbReference>
<gene>
    <name evidence="1" type="ORF">SUTH_00587</name>
</gene>
<dbReference type="STRING" id="1223802.SUTH_00587"/>
<dbReference type="InterPro" id="IPR014717">
    <property type="entry name" value="Transl_elong_EF1B/ribsomal_bS6"/>
</dbReference>
<dbReference type="Proteomes" id="UP000031637">
    <property type="component" value="Chromosome"/>
</dbReference>
<protein>
    <recommendedName>
        <fullName evidence="3">Pilus assembly protein PilO</fullName>
    </recommendedName>
</protein>
<proteinExistence type="predicted"/>
<name>W0SBL6_9PROT</name>
<accession>W0SBL6</accession>
<dbReference type="OrthoDB" id="9802133at2"/>
<keyword evidence="2" id="KW-1185">Reference proteome</keyword>
<evidence type="ECO:0008006" key="3">
    <source>
        <dbReference type="Google" id="ProtNLM"/>
    </source>
</evidence>